<evidence type="ECO:0000313" key="3">
    <source>
        <dbReference type="EMBL" id="MDD0824965.1"/>
    </source>
</evidence>
<dbReference type="InterPro" id="IPR004629">
    <property type="entry name" value="WecG_TagA_CpsF"/>
</dbReference>
<keyword evidence="4" id="KW-1185">Reference proteome</keyword>
<dbReference type="Proteomes" id="UP001221909">
    <property type="component" value="Unassembled WGS sequence"/>
</dbReference>
<dbReference type="PANTHER" id="PTHR34136">
    <property type="match status" value="1"/>
</dbReference>
<proteinExistence type="predicted"/>
<name>A0ABT5MS09_9PAST</name>
<sequence length="240" mass="27916">MIKKVSIRGIEIQAVKNKEYFANFLMNENEIKQGGLVAINAEKVIISEKNPQLARFLQESEFNYADGVSIVYSIRKKYPQYHLDRIAGVELWETLMQKAGRLNIPVFLIGSSDETLNKVVDKLAQWNVNIVGLQNGYFKAEEEQTIIKQIKQSGAKFITVAMGTPKQELFMQKAKHQYPQALYMGVGGTYDVFAGKIKRAPISWRKYGFEWLYRLLRQPTRWQRQVNLIKYAYYYLTNRL</sequence>
<keyword evidence="1 3" id="KW-0328">Glycosyltransferase</keyword>
<comment type="caution">
    <text evidence="3">The sequence shown here is derived from an EMBL/GenBank/DDBJ whole genome shotgun (WGS) entry which is preliminary data.</text>
</comment>
<organism evidence="3 4">
    <name type="scientific">Mannheimia cairinae</name>
    <dbReference type="NCBI Taxonomy" id="3025936"/>
    <lineage>
        <taxon>Bacteria</taxon>
        <taxon>Pseudomonadati</taxon>
        <taxon>Pseudomonadota</taxon>
        <taxon>Gammaproteobacteria</taxon>
        <taxon>Pasteurellales</taxon>
        <taxon>Pasteurellaceae</taxon>
        <taxon>Mannheimia</taxon>
    </lineage>
</organism>
<protein>
    <submittedName>
        <fullName evidence="3">Lipopolysaccharide N-acetylmannosaminouronosyltransferase</fullName>
        <ecNumber evidence="3">2.4.1.180</ecNumber>
    </submittedName>
</protein>
<keyword evidence="2 3" id="KW-0808">Transferase</keyword>
<dbReference type="NCBIfam" id="TIGR00696">
    <property type="entry name" value="wecG_tagA_cpsF"/>
    <property type="match status" value="1"/>
</dbReference>
<evidence type="ECO:0000256" key="2">
    <source>
        <dbReference type="ARBA" id="ARBA00022679"/>
    </source>
</evidence>
<dbReference type="CDD" id="cd06533">
    <property type="entry name" value="Glyco_transf_WecG_TagA"/>
    <property type="match status" value="1"/>
</dbReference>
<dbReference type="EC" id="2.4.1.180" evidence="3"/>
<dbReference type="PANTHER" id="PTHR34136:SF1">
    <property type="entry name" value="UDP-N-ACETYL-D-MANNOSAMINURONIC ACID TRANSFERASE"/>
    <property type="match status" value="1"/>
</dbReference>
<evidence type="ECO:0000256" key="1">
    <source>
        <dbReference type="ARBA" id="ARBA00022676"/>
    </source>
</evidence>
<accession>A0ABT5MS09</accession>
<dbReference type="NCBIfam" id="NF002980">
    <property type="entry name" value="PRK03692.1"/>
    <property type="match status" value="1"/>
</dbReference>
<dbReference type="GO" id="GO:0047241">
    <property type="term" value="F:lipopolysaccharide N-acetylmannosaminouronosyltransferase activity"/>
    <property type="evidence" value="ECO:0007669"/>
    <property type="project" value="UniProtKB-EC"/>
</dbReference>
<dbReference type="Pfam" id="PF03808">
    <property type="entry name" value="Glyco_tran_WecG"/>
    <property type="match status" value="1"/>
</dbReference>
<reference evidence="3 4" key="1">
    <citation type="submission" date="2023-02" db="EMBL/GenBank/DDBJ databases">
        <title>Mannheimia cairiniae sp. nov., a novel species of Mannheimia obtained from moscovy ducks (Cairina moschata) and reclassification of Mannheimia ovis as heterotypic synonym of Mannheimia pernigra.</title>
        <authorList>
            <person name="Christensen H."/>
        </authorList>
    </citation>
    <scope>NUCLEOTIDE SEQUENCE [LARGE SCALE GENOMIC DNA]</scope>
    <source>
        <strain evidence="3 4">AT1</strain>
    </source>
</reference>
<dbReference type="RefSeq" id="WP_273749780.1">
    <property type="nucleotide sequence ID" value="NZ_JAQSJE010000011.1"/>
</dbReference>
<evidence type="ECO:0000313" key="4">
    <source>
        <dbReference type="Proteomes" id="UP001221909"/>
    </source>
</evidence>
<gene>
    <name evidence="3" type="primary">rffM</name>
    <name evidence="3" type="ORF">PTQ27_10905</name>
</gene>
<dbReference type="EMBL" id="JAQSJE010000011">
    <property type="protein sequence ID" value="MDD0824965.1"/>
    <property type="molecule type" value="Genomic_DNA"/>
</dbReference>